<dbReference type="AlphaFoldDB" id="A0A2R8C1J2"/>
<evidence type="ECO:0000313" key="1">
    <source>
        <dbReference type="EMBL" id="SPJ26186.1"/>
    </source>
</evidence>
<reference evidence="1 2" key="1">
    <citation type="submission" date="2018-03" db="EMBL/GenBank/DDBJ databases">
        <authorList>
            <person name="Keele B.F."/>
        </authorList>
    </citation>
    <scope>NUCLEOTIDE SEQUENCE [LARGE SCALE GENOMIC DNA]</scope>
    <source>
        <strain evidence="1 2">CECT 8504</strain>
    </source>
</reference>
<sequence>MTGEQMTGDGPRYPDLRASIKVVLEAVGYRLPFNTDVTVVAKKAFQCEKTGVSRRLSGQIRVKPADISRLVLETTIARDGIGPEHFHDGPEALRRVLRERGVGIYGQSAGSRLSRAVRDFTGDRGEVEVRPGRPRAAGFVWDPEEAVQGLAILRPGDSLHFACRGPVDCRLLLIDHAPDAGDPALLAPAVKGDWPRADTSGRTLFPGRDEGPLYARPDQILRQVVALWLPETLASEIDKAVPSSEGAFRAVPDAPYARILGSLREGSGKDRARAVADVLYRSG</sequence>
<dbReference type="RefSeq" id="WP_146190541.1">
    <property type="nucleotide sequence ID" value="NZ_ONZF01000015.1"/>
</dbReference>
<protein>
    <submittedName>
        <fullName evidence="1">Uncharacterized protein</fullName>
    </submittedName>
</protein>
<dbReference type="EMBL" id="ONZF01000015">
    <property type="protein sequence ID" value="SPJ26186.1"/>
    <property type="molecule type" value="Genomic_DNA"/>
</dbReference>
<organism evidence="1 2">
    <name type="scientific">Palleronia abyssalis</name>
    <dbReference type="NCBI Taxonomy" id="1501240"/>
    <lineage>
        <taxon>Bacteria</taxon>
        <taxon>Pseudomonadati</taxon>
        <taxon>Pseudomonadota</taxon>
        <taxon>Alphaproteobacteria</taxon>
        <taxon>Rhodobacterales</taxon>
        <taxon>Roseobacteraceae</taxon>
        <taxon>Palleronia</taxon>
    </lineage>
</organism>
<gene>
    <name evidence="1" type="ORF">PAA8504_04042</name>
</gene>
<dbReference type="Proteomes" id="UP000244912">
    <property type="component" value="Unassembled WGS sequence"/>
</dbReference>
<keyword evidence="2" id="KW-1185">Reference proteome</keyword>
<accession>A0A2R8C1J2</accession>
<proteinExistence type="predicted"/>
<evidence type="ECO:0000313" key="2">
    <source>
        <dbReference type="Proteomes" id="UP000244912"/>
    </source>
</evidence>
<name>A0A2R8C1J2_9RHOB</name>